<feature type="domain" description="Ice-binding protein C-terminal" evidence="2">
    <location>
        <begin position="271"/>
        <end position="295"/>
    </location>
</feature>
<evidence type="ECO:0000256" key="1">
    <source>
        <dbReference type="SAM" id="SignalP"/>
    </source>
</evidence>
<keyword evidence="4" id="KW-1185">Reference proteome</keyword>
<evidence type="ECO:0000313" key="3">
    <source>
        <dbReference type="EMBL" id="GAA5163598.1"/>
    </source>
</evidence>
<evidence type="ECO:0000313" key="4">
    <source>
        <dbReference type="Proteomes" id="UP001500547"/>
    </source>
</evidence>
<feature type="signal peptide" evidence="1">
    <location>
        <begin position="1"/>
        <end position="19"/>
    </location>
</feature>
<gene>
    <name evidence="3" type="ORF">GCM10025770_16020</name>
</gene>
<name>A0ABP9QL90_9RHOO</name>
<evidence type="ECO:0000259" key="2">
    <source>
        <dbReference type="Pfam" id="PF07589"/>
    </source>
</evidence>
<dbReference type="EMBL" id="BAABLD010000008">
    <property type="protein sequence ID" value="GAA5163598.1"/>
    <property type="molecule type" value="Genomic_DNA"/>
</dbReference>
<keyword evidence="1" id="KW-0732">Signal</keyword>
<organism evidence="3 4">
    <name type="scientific">Viridibacterium curvum</name>
    <dbReference type="NCBI Taxonomy" id="1101404"/>
    <lineage>
        <taxon>Bacteria</taxon>
        <taxon>Pseudomonadati</taxon>
        <taxon>Pseudomonadota</taxon>
        <taxon>Betaproteobacteria</taxon>
        <taxon>Rhodocyclales</taxon>
        <taxon>Rhodocyclaceae</taxon>
        <taxon>Viridibacterium</taxon>
    </lineage>
</organism>
<dbReference type="Proteomes" id="UP001500547">
    <property type="component" value="Unassembled WGS sequence"/>
</dbReference>
<feature type="chain" id="PRO_5046221185" description="Ice-binding protein C-terminal domain-containing protein" evidence="1">
    <location>
        <begin position="20"/>
        <end position="297"/>
    </location>
</feature>
<dbReference type="RefSeq" id="WP_345532374.1">
    <property type="nucleotide sequence ID" value="NZ_BAABLD010000008.1"/>
</dbReference>
<reference evidence="4" key="1">
    <citation type="journal article" date="2019" name="Int. J. Syst. Evol. Microbiol.">
        <title>The Global Catalogue of Microorganisms (GCM) 10K type strain sequencing project: providing services to taxonomists for standard genome sequencing and annotation.</title>
        <authorList>
            <consortium name="The Broad Institute Genomics Platform"/>
            <consortium name="The Broad Institute Genome Sequencing Center for Infectious Disease"/>
            <person name="Wu L."/>
            <person name="Ma J."/>
        </authorList>
    </citation>
    <scope>NUCLEOTIDE SEQUENCE [LARGE SCALE GENOMIC DNA]</scope>
    <source>
        <strain evidence="4">JCM 18715</strain>
    </source>
</reference>
<proteinExistence type="predicted"/>
<dbReference type="NCBIfam" id="TIGR02595">
    <property type="entry name" value="PEP_CTERM"/>
    <property type="match status" value="1"/>
</dbReference>
<dbReference type="InterPro" id="IPR013424">
    <property type="entry name" value="Ice-binding_C"/>
</dbReference>
<protein>
    <recommendedName>
        <fullName evidence="2">Ice-binding protein C-terminal domain-containing protein</fullName>
    </recommendedName>
</protein>
<accession>A0ABP9QL90</accession>
<sequence>MKMKALVAAMALVSGVANAGYATFADANNPGSLIFSAYDATASSFFDLGLNTSQFTAANFGGVTSAGAGFELKTLQVTWNFNTGSVTSTGQYDVSSLLAGVSGDWSAAWTAYQSHAAGSQWDVFAADRNGSTADKQYFLTTAVGTQTAVSNTTNGVLQSGFATIANWHDNQQLTGGGNHGSVDNGANVITDTSSGLYQGATNAMKTNWNGKVTTWAATGSATSELDFYGLQGGVNGAGSTAKVGVTNFNGKFALNADTGVLTWTTQVAVAAVPEASTYAMLLAGLGLMGLMARRRVK</sequence>
<comment type="caution">
    <text evidence="3">The sequence shown here is derived from an EMBL/GenBank/DDBJ whole genome shotgun (WGS) entry which is preliminary data.</text>
</comment>
<dbReference type="Pfam" id="PF07589">
    <property type="entry name" value="PEP-CTERM"/>
    <property type="match status" value="1"/>
</dbReference>